<organism evidence="9 12">
    <name type="scientific">Medicago truncatula</name>
    <name type="common">Barrel medic</name>
    <name type="synonym">Medicago tribuloides</name>
    <dbReference type="NCBI Taxonomy" id="3880"/>
    <lineage>
        <taxon>Eukaryota</taxon>
        <taxon>Viridiplantae</taxon>
        <taxon>Streptophyta</taxon>
        <taxon>Embryophyta</taxon>
        <taxon>Tracheophyta</taxon>
        <taxon>Spermatophyta</taxon>
        <taxon>Magnoliopsida</taxon>
        <taxon>eudicotyledons</taxon>
        <taxon>Gunneridae</taxon>
        <taxon>Pentapetalae</taxon>
        <taxon>rosids</taxon>
        <taxon>fabids</taxon>
        <taxon>Fabales</taxon>
        <taxon>Fabaceae</taxon>
        <taxon>Papilionoideae</taxon>
        <taxon>50 kb inversion clade</taxon>
        <taxon>NPAAA clade</taxon>
        <taxon>Hologalegina</taxon>
        <taxon>IRL clade</taxon>
        <taxon>Trifolieae</taxon>
        <taxon>Medicago</taxon>
    </lineage>
</organism>
<evidence type="ECO:0000256" key="1">
    <source>
        <dbReference type="ARBA" id="ARBA00004141"/>
    </source>
</evidence>
<feature type="domain" description="Amino acid transporter transmembrane" evidence="8">
    <location>
        <begin position="22"/>
        <end position="121"/>
    </location>
</feature>
<dbReference type="STRING" id="3880.A0A072UZ38"/>
<evidence type="ECO:0000256" key="3">
    <source>
        <dbReference type="ARBA" id="ARBA00022692"/>
    </source>
</evidence>
<reference evidence="10" key="4">
    <citation type="journal article" date="2018" name="Nat. Plants">
        <title>Whole-genome landscape of Medicago truncatula symbiotic genes.</title>
        <authorList>
            <person name="Pecrix Y."/>
            <person name="Gamas P."/>
            <person name="Carrere S."/>
        </authorList>
    </citation>
    <scope>NUCLEOTIDE SEQUENCE</scope>
    <source>
        <tissue evidence="10">Leaves</tissue>
    </source>
</reference>
<dbReference type="PANTHER" id="PTHR22950:SF577">
    <property type="entry name" value="AMINO ACID TRANSPORTER, TRANSMEMBRANE DOMAIN-CONTAINING PROTEIN-RELATED"/>
    <property type="match status" value="1"/>
</dbReference>
<dbReference type="Proteomes" id="UP000265566">
    <property type="component" value="Chromosome 3"/>
</dbReference>
<dbReference type="Pfam" id="PF01490">
    <property type="entry name" value="Aa_trans"/>
    <property type="match status" value="1"/>
</dbReference>
<evidence type="ECO:0000256" key="6">
    <source>
        <dbReference type="ARBA" id="ARBA00023136"/>
    </source>
</evidence>
<keyword evidence="5 7" id="KW-1133">Transmembrane helix</keyword>
<evidence type="ECO:0000259" key="8">
    <source>
        <dbReference type="Pfam" id="PF01490"/>
    </source>
</evidence>
<evidence type="ECO:0000256" key="7">
    <source>
        <dbReference type="SAM" id="Phobius"/>
    </source>
</evidence>
<evidence type="ECO:0000313" key="12">
    <source>
        <dbReference type="Proteomes" id="UP000002051"/>
    </source>
</evidence>
<evidence type="ECO:0000313" key="11">
    <source>
        <dbReference type="EnsemblPlants" id="KEH34817"/>
    </source>
</evidence>
<keyword evidence="2" id="KW-0813">Transport</keyword>
<dbReference type="EMBL" id="PSQE01000003">
    <property type="protein sequence ID" value="RHN68477.1"/>
    <property type="molecule type" value="Genomic_DNA"/>
</dbReference>
<evidence type="ECO:0000313" key="9">
    <source>
        <dbReference type="EMBL" id="KEH34817.1"/>
    </source>
</evidence>
<reference evidence="11" key="3">
    <citation type="submission" date="2015-04" db="UniProtKB">
        <authorList>
            <consortium name="EnsemblPlants"/>
        </authorList>
    </citation>
    <scope>IDENTIFICATION</scope>
    <source>
        <strain evidence="11">cv. Jemalong A17</strain>
    </source>
</reference>
<dbReference type="InterPro" id="IPR013057">
    <property type="entry name" value="AA_transpt_TM"/>
</dbReference>
<keyword evidence="3 7" id="KW-0812">Transmembrane</keyword>
<dbReference type="PANTHER" id="PTHR22950">
    <property type="entry name" value="AMINO ACID TRANSPORTER"/>
    <property type="match status" value="1"/>
</dbReference>
<evidence type="ECO:0000256" key="4">
    <source>
        <dbReference type="ARBA" id="ARBA00022970"/>
    </source>
</evidence>
<dbReference type="Proteomes" id="UP000002051">
    <property type="component" value="Chromosome 3"/>
</dbReference>
<comment type="subcellular location">
    <subcellularLocation>
        <location evidence="1">Membrane</location>
        <topology evidence="1">Multi-pass membrane protein</topology>
    </subcellularLocation>
</comment>
<feature type="transmembrane region" description="Helical" evidence="7">
    <location>
        <begin position="99"/>
        <end position="120"/>
    </location>
</feature>
<protein>
    <submittedName>
        <fullName evidence="10">Putative amino acid transporter, transmembrane domain-containing protein</fullName>
    </submittedName>
    <submittedName>
        <fullName evidence="9">Transmembrane amino acid transporter family protein</fullName>
    </submittedName>
</protein>
<proteinExistence type="predicted"/>
<accession>A0A072UZ38</accession>
<dbReference type="EMBL" id="CM001219">
    <property type="protein sequence ID" value="KEH34817.1"/>
    <property type="molecule type" value="Genomic_DNA"/>
</dbReference>
<keyword evidence="12" id="KW-1185">Reference proteome</keyword>
<evidence type="ECO:0000256" key="5">
    <source>
        <dbReference type="ARBA" id="ARBA00022989"/>
    </source>
</evidence>
<reference evidence="9 12" key="2">
    <citation type="journal article" date="2014" name="BMC Genomics">
        <title>An improved genome release (version Mt4.0) for the model legume Medicago truncatula.</title>
        <authorList>
            <person name="Tang H."/>
            <person name="Krishnakumar V."/>
            <person name="Bidwell S."/>
            <person name="Rosen B."/>
            <person name="Chan A."/>
            <person name="Zhou S."/>
            <person name="Gentzbittel L."/>
            <person name="Childs K.L."/>
            <person name="Yandell M."/>
            <person name="Gundlach H."/>
            <person name="Mayer K.F."/>
            <person name="Schwartz D.C."/>
            <person name="Town C.D."/>
        </authorList>
    </citation>
    <scope>GENOME REANNOTATION</scope>
    <source>
        <strain evidence="9">A17</strain>
        <strain evidence="11 12">cv. Jemalong A17</strain>
    </source>
</reference>
<feature type="transmembrane region" description="Helical" evidence="7">
    <location>
        <begin position="45"/>
        <end position="66"/>
    </location>
</feature>
<sequence length="121" mass="12295">MSPSTGVHIPLLTGSKLAPAPGTIPGAVLNVATSIIGSGIMSIPAILKVLGVFPALALILIVAVLAEVSVDFLMRFTEAGVKTTYASVMREAFGSVGGLITKVIVIINNFGGLILLLIIIG</sequence>
<reference evidence="9 12" key="1">
    <citation type="journal article" date="2011" name="Nature">
        <title>The Medicago genome provides insight into the evolution of rhizobial symbioses.</title>
        <authorList>
            <person name="Young N.D."/>
            <person name="Debelle F."/>
            <person name="Oldroyd G.E."/>
            <person name="Geurts R."/>
            <person name="Cannon S.B."/>
            <person name="Udvardi M.K."/>
            <person name="Benedito V.A."/>
            <person name="Mayer K.F."/>
            <person name="Gouzy J."/>
            <person name="Schoof H."/>
            <person name="Van de Peer Y."/>
            <person name="Proost S."/>
            <person name="Cook D.R."/>
            <person name="Meyers B.C."/>
            <person name="Spannagl M."/>
            <person name="Cheung F."/>
            <person name="De Mita S."/>
            <person name="Krishnakumar V."/>
            <person name="Gundlach H."/>
            <person name="Zhou S."/>
            <person name="Mudge J."/>
            <person name="Bharti A.K."/>
            <person name="Murray J.D."/>
            <person name="Naoumkina M.A."/>
            <person name="Rosen B."/>
            <person name="Silverstein K.A."/>
            <person name="Tang H."/>
            <person name="Rombauts S."/>
            <person name="Zhao P.X."/>
            <person name="Zhou P."/>
            <person name="Barbe V."/>
            <person name="Bardou P."/>
            <person name="Bechner M."/>
            <person name="Bellec A."/>
            <person name="Berger A."/>
            <person name="Berges H."/>
            <person name="Bidwell S."/>
            <person name="Bisseling T."/>
            <person name="Choisne N."/>
            <person name="Couloux A."/>
            <person name="Denny R."/>
            <person name="Deshpande S."/>
            <person name="Dai X."/>
            <person name="Doyle J.J."/>
            <person name="Dudez A.M."/>
            <person name="Farmer A.D."/>
            <person name="Fouteau S."/>
            <person name="Franken C."/>
            <person name="Gibelin C."/>
            <person name="Gish J."/>
            <person name="Goldstein S."/>
            <person name="Gonzalez A.J."/>
            <person name="Green P.J."/>
            <person name="Hallab A."/>
            <person name="Hartog M."/>
            <person name="Hua A."/>
            <person name="Humphray S.J."/>
            <person name="Jeong D.H."/>
            <person name="Jing Y."/>
            <person name="Jocker A."/>
            <person name="Kenton S.M."/>
            <person name="Kim D.J."/>
            <person name="Klee K."/>
            <person name="Lai H."/>
            <person name="Lang C."/>
            <person name="Lin S."/>
            <person name="Macmil S.L."/>
            <person name="Magdelenat G."/>
            <person name="Matthews L."/>
            <person name="McCorrison J."/>
            <person name="Monaghan E.L."/>
            <person name="Mun J.H."/>
            <person name="Najar F.Z."/>
            <person name="Nicholson C."/>
            <person name="Noirot C."/>
            <person name="O'Bleness M."/>
            <person name="Paule C.R."/>
            <person name="Poulain J."/>
            <person name="Prion F."/>
            <person name="Qin B."/>
            <person name="Qu C."/>
            <person name="Retzel E.F."/>
            <person name="Riddle C."/>
            <person name="Sallet E."/>
            <person name="Samain S."/>
            <person name="Samson N."/>
            <person name="Sanders I."/>
            <person name="Saurat O."/>
            <person name="Scarpelli C."/>
            <person name="Schiex T."/>
            <person name="Segurens B."/>
            <person name="Severin A.J."/>
            <person name="Sherrier D.J."/>
            <person name="Shi R."/>
            <person name="Sims S."/>
            <person name="Singer S.R."/>
            <person name="Sinharoy S."/>
            <person name="Sterck L."/>
            <person name="Viollet A."/>
            <person name="Wang B.B."/>
            <person name="Wang K."/>
            <person name="Wang M."/>
            <person name="Wang X."/>
            <person name="Warfsmann J."/>
            <person name="Weissenbach J."/>
            <person name="White D.D."/>
            <person name="White J.D."/>
            <person name="Wiley G.B."/>
            <person name="Wincker P."/>
            <person name="Xing Y."/>
            <person name="Yang L."/>
            <person name="Yao Z."/>
            <person name="Ying F."/>
            <person name="Zhai J."/>
            <person name="Zhou L."/>
            <person name="Zuber A."/>
            <person name="Denarie J."/>
            <person name="Dixon R.A."/>
            <person name="May G.D."/>
            <person name="Schwartz D.C."/>
            <person name="Rogers J."/>
            <person name="Quetier F."/>
            <person name="Town C.D."/>
            <person name="Roe B.A."/>
        </authorList>
    </citation>
    <scope>NUCLEOTIDE SEQUENCE [LARGE SCALE GENOMIC DNA]</scope>
    <source>
        <strain evidence="9">A17</strain>
        <strain evidence="11 12">cv. Jemalong A17</strain>
    </source>
</reference>
<gene>
    <name evidence="9" type="ordered locus">MTR_3g072105</name>
    <name evidence="10" type="ORF">MtrunA17_Chr3g0114341</name>
</gene>
<evidence type="ECO:0000256" key="2">
    <source>
        <dbReference type="ARBA" id="ARBA00022448"/>
    </source>
</evidence>
<dbReference type="GO" id="GO:0006865">
    <property type="term" value="P:amino acid transport"/>
    <property type="evidence" value="ECO:0007669"/>
    <property type="project" value="UniProtKB-KW"/>
</dbReference>
<name>A0A072UZ38_MEDTR</name>
<keyword evidence="6 7" id="KW-0472">Membrane</keyword>
<keyword evidence="4" id="KW-0029">Amino-acid transport</keyword>
<dbReference type="HOGENOM" id="CLU_148937_0_0_1"/>
<evidence type="ECO:0000313" key="10">
    <source>
        <dbReference type="EMBL" id="RHN68477.1"/>
    </source>
</evidence>
<dbReference type="EnsemblPlants" id="KEH34817">
    <property type="protein sequence ID" value="KEH34817"/>
    <property type="gene ID" value="MTR_3g072105"/>
</dbReference>
<dbReference type="GO" id="GO:0031090">
    <property type="term" value="C:organelle membrane"/>
    <property type="evidence" value="ECO:0007669"/>
    <property type="project" value="UniProtKB-ARBA"/>
</dbReference>
<dbReference type="AlphaFoldDB" id="A0A072UZ38"/>
<dbReference type="Gramene" id="rna16839">
    <property type="protein sequence ID" value="RHN68477.1"/>
    <property type="gene ID" value="gene16839"/>
</dbReference>